<keyword evidence="6 19" id="KW-0812">Transmembrane</keyword>
<dbReference type="GO" id="GO:0016020">
    <property type="term" value="C:membrane"/>
    <property type="evidence" value="ECO:0007669"/>
    <property type="project" value="UniProtKB-SubCell"/>
</dbReference>
<evidence type="ECO:0000256" key="2">
    <source>
        <dbReference type="ARBA" id="ARBA00004760"/>
    </source>
</evidence>
<feature type="compositionally biased region" description="Pro residues" evidence="18">
    <location>
        <begin position="112"/>
        <end position="121"/>
    </location>
</feature>
<accession>A0A4W2CXG2</accession>
<dbReference type="Gene3D" id="3.60.10.10">
    <property type="entry name" value="Endonuclease/exonuclease/phosphatase"/>
    <property type="match status" value="1"/>
</dbReference>
<keyword evidence="13 19" id="KW-0472">Membrane</keyword>
<sequence>MHGTECCWLAMPARGDSWGHKHCASPGQPRRGPAPAARGGKGGRGDGRGGRRRPGLSSTLRLLLSNRRRGWRGPIGSRHQGRASEKRNAESTSRVPQSGSPLPRTSSGSPHPGSPQPPPPLGSLWDRPGSSSAAVASGACTWAPRPSGERGSRAATCTQCPGRTAARPCPPPRPSLWRPNRPAPPSVPAMKPNFTLRLRVFNLNCWGIPYLSKHRADRVKRLGDFLNMESFDLALLEEVWSEQDFQYLRQKLLPTYPAAHYFRSGIIGSGLCVFSKHPIQEFTQHVFTLNGYPYMLHAEYNRQKDTYLAHRVAQAWELAQFIHHTSKKADVVLLCGDLNLHPKDLGCRLLKEWTGLHDAYLETRDFKGSEEGCTMVPKNCYVKHQELGPFPLGIRIDYVLYKAVSGLYIFCKTFKTTTGHDPYSGPPFSDHEALMATLCVRHSPPQHNPSPTHGESSASFSLALPHHRYALHSDCYSASPLSCLVGPAESSPLTSVLREAWAEVDQGMAQAHWWATMAGYAVGLGLLLLALLCALAAGGWIREAALLLWTPSVGLVLGAGAFYLFHVQEAKGLCRTRAELQHVLGRAREAQDLGPESQPALLLGQQERERAEEQ</sequence>
<feature type="transmembrane region" description="Helical" evidence="19">
    <location>
        <begin position="544"/>
        <end position="565"/>
    </location>
</feature>
<feature type="compositionally biased region" description="Polar residues" evidence="18">
    <location>
        <begin position="90"/>
        <end position="105"/>
    </location>
</feature>
<comment type="subcellular location">
    <subcellularLocation>
        <location evidence="1">Membrane</location>
        <topology evidence="1">Multi-pass membrane protein</topology>
    </subcellularLocation>
</comment>
<reference evidence="21 22" key="1">
    <citation type="submission" date="2018-11" db="EMBL/GenBank/DDBJ databases">
        <title>Haplotype-resolved cattle genomes.</title>
        <authorList>
            <person name="Low W.Y."/>
            <person name="Tearle R."/>
            <person name="Bickhart D.M."/>
            <person name="Rosen B.D."/>
            <person name="Koren S."/>
            <person name="Rhie A."/>
            <person name="Hiendleder S."/>
            <person name="Phillippy A.M."/>
            <person name="Smith T.P.L."/>
            <person name="Williams J.L."/>
        </authorList>
    </citation>
    <scope>NUCLEOTIDE SEQUENCE [LARGE SCALE GENOMIC DNA]</scope>
</reference>
<feature type="compositionally biased region" description="Low complexity" evidence="18">
    <location>
        <begin position="24"/>
        <end position="38"/>
    </location>
</feature>
<keyword evidence="11 19" id="KW-1133">Transmembrane helix</keyword>
<reference evidence="21" key="2">
    <citation type="submission" date="2025-08" db="UniProtKB">
        <authorList>
            <consortium name="Ensembl"/>
        </authorList>
    </citation>
    <scope>IDENTIFICATION</scope>
</reference>
<evidence type="ECO:0000256" key="16">
    <source>
        <dbReference type="ARBA" id="ARBA00048325"/>
    </source>
</evidence>
<evidence type="ECO:0000256" key="12">
    <source>
        <dbReference type="ARBA" id="ARBA00023098"/>
    </source>
</evidence>
<evidence type="ECO:0000256" key="10">
    <source>
        <dbReference type="ARBA" id="ARBA00022919"/>
    </source>
</evidence>
<evidence type="ECO:0000313" key="21">
    <source>
        <dbReference type="Ensembl" id="ENSBIXP00000011024.1"/>
    </source>
</evidence>
<dbReference type="GO" id="GO:0006665">
    <property type="term" value="P:sphingolipid metabolic process"/>
    <property type="evidence" value="ECO:0007669"/>
    <property type="project" value="UniProtKB-KW"/>
</dbReference>
<evidence type="ECO:0000256" key="19">
    <source>
        <dbReference type="SAM" id="Phobius"/>
    </source>
</evidence>
<evidence type="ECO:0000256" key="18">
    <source>
        <dbReference type="SAM" id="MobiDB-lite"/>
    </source>
</evidence>
<dbReference type="InterPro" id="IPR036691">
    <property type="entry name" value="Endo/exonu/phosph_ase_sf"/>
</dbReference>
<comment type="catalytic activity">
    <reaction evidence="17">
        <text>1-O-octadecyl-sn-glycero-3-phosphocholine + H2O = 1-O-octadecyl-sn-glycerol + phosphocholine + H(+)</text>
        <dbReference type="Rhea" id="RHEA:39923"/>
        <dbReference type="ChEBI" id="CHEBI:15377"/>
        <dbReference type="ChEBI" id="CHEBI:15378"/>
        <dbReference type="ChEBI" id="CHEBI:74001"/>
        <dbReference type="ChEBI" id="CHEBI:75216"/>
        <dbReference type="ChEBI" id="CHEBI:295975"/>
    </reaction>
    <physiologicalReaction direction="left-to-right" evidence="17">
        <dbReference type="Rhea" id="RHEA:39924"/>
    </physiologicalReaction>
</comment>
<proteinExistence type="inferred from homology"/>
<keyword evidence="10" id="KW-0746">Sphingolipid metabolism</keyword>
<comment type="catalytic activity">
    <reaction evidence="16">
        <text>an N-(acyl)-sphingosylphosphocholine + H2O = an N-acyl-sphingoid base + phosphocholine + H(+)</text>
        <dbReference type="Rhea" id="RHEA:45300"/>
        <dbReference type="ChEBI" id="CHEBI:15377"/>
        <dbReference type="ChEBI" id="CHEBI:15378"/>
        <dbReference type="ChEBI" id="CHEBI:64583"/>
        <dbReference type="ChEBI" id="CHEBI:83273"/>
        <dbReference type="ChEBI" id="CHEBI:295975"/>
    </reaction>
    <physiologicalReaction direction="left-to-right" evidence="16">
        <dbReference type="Rhea" id="RHEA:45301"/>
    </physiologicalReaction>
</comment>
<evidence type="ECO:0000256" key="3">
    <source>
        <dbReference type="ARBA" id="ARBA00004991"/>
    </source>
</evidence>
<dbReference type="Pfam" id="PF03372">
    <property type="entry name" value="Exo_endo_phos"/>
    <property type="match status" value="1"/>
</dbReference>
<feature type="domain" description="Endonuclease/exonuclease/phosphatase" evidence="20">
    <location>
        <begin position="203"/>
        <end position="431"/>
    </location>
</feature>
<evidence type="ECO:0000256" key="14">
    <source>
        <dbReference type="ARBA" id="ARBA00047675"/>
    </source>
</evidence>
<reference evidence="21" key="3">
    <citation type="submission" date="2025-09" db="UniProtKB">
        <authorList>
            <consortium name="Ensembl"/>
        </authorList>
    </citation>
    <scope>IDENTIFICATION</scope>
</reference>
<evidence type="ECO:0000256" key="13">
    <source>
        <dbReference type="ARBA" id="ARBA00023136"/>
    </source>
</evidence>
<dbReference type="OMA" id="LWTPNVG"/>
<dbReference type="SUPFAM" id="SSF56219">
    <property type="entry name" value="DNase I-like"/>
    <property type="match status" value="1"/>
</dbReference>
<dbReference type="PANTHER" id="PTHR16320">
    <property type="entry name" value="SPHINGOMYELINASE FAMILY MEMBER"/>
    <property type="match status" value="1"/>
</dbReference>
<comment type="similarity">
    <text evidence="4">Belongs to the neutral sphingomyelinase family.</text>
</comment>
<dbReference type="STRING" id="30522.A0A4W2CXG2"/>
<keyword evidence="12" id="KW-0443">Lipid metabolism</keyword>
<keyword evidence="7" id="KW-0479">Metal-binding</keyword>
<organism evidence="21 22">
    <name type="scientific">Bos indicus x Bos taurus</name>
    <name type="common">Hybrid cattle</name>
    <dbReference type="NCBI Taxonomy" id="30522"/>
    <lineage>
        <taxon>Eukaryota</taxon>
        <taxon>Metazoa</taxon>
        <taxon>Chordata</taxon>
        <taxon>Craniata</taxon>
        <taxon>Vertebrata</taxon>
        <taxon>Euteleostomi</taxon>
        <taxon>Mammalia</taxon>
        <taxon>Eutheria</taxon>
        <taxon>Laurasiatheria</taxon>
        <taxon>Artiodactyla</taxon>
        <taxon>Ruminantia</taxon>
        <taxon>Pecora</taxon>
        <taxon>Bovidae</taxon>
        <taxon>Bovinae</taxon>
        <taxon>Bos</taxon>
    </lineage>
</organism>
<gene>
    <name evidence="21" type="primary">SMPD2</name>
</gene>
<dbReference type="GO" id="GO:0046872">
    <property type="term" value="F:metal ion binding"/>
    <property type="evidence" value="ECO:0007669"/>
    <property type="project" value="UniProtKB-KW"/>
</dbReference>
<protein>
    <recommendedName>
        <fullName evidence="5">sphingomyelin phosphodiesterase</fullName>
        <ecNumber evidence="5">3.1.4.12</ecNumber>
    </recommendedName>
</protein>
<dbReference type="PANTHER" id="PTHR16320:SF24">
    <property type="entry name" value="PHOSPHODIESTERASE, PUTATIVE-RELATED"/>
    <property type="match status" value="1"/>
</dbReference>
<keyword evidence="8" id="KW-0378">Hydrolase</keyword>
<evidence type="ECO:0000256" key="17">
    <source>
        <dbReference type="ARBA" id="ARBA00049346"/>
    </source>
</evidence>
<name>A0A4W2CXG2_BOBOX</name>
<dbReference type="InterPro" id="IPR038772">
    <property type="entry name" value="Sph/SMPD2-like"/>
</dbReference>
<evidence type="ECO:0000256" key="8">
    <source>
        <dbReference type="ARBA" id="ARBA00022801"/>
    </source>
</evidence>
<evidence type="ECO:0000256" key="9">
    <source>
        <dbReference type="ARBA" id="ARBA00022842"/>
    </source>
</evidence>
<feature type="region of interest" description="Disordered" evidence="18">
    <location>
        <begin position="590"/>
        <end position="614"/>
    </location>
</feature>
<evidence type="ECO:0000256" key="6">
    <source>
        <dbReference type="ARBA" id="ARBA00022692"/>
    </source>
</evidence>
<evidence type="ECO:0000259" key="20">
    <source>
        <dbReference type="Pfam" id="PF03372"/>
    </source>
</evidence>
<dbReference type="InterPro" id="IPR005135">
    <property type="entry name" value="Endo/exonuclease/phosphatase"/>
</dbReference>
<dbReference type="GO" id="GO:0004767">
    <property type="term" value="F:sphingomyelin phosphodiesterase activity"/>
    <property type="evidence" value="ECO:0007669"/>
    <property type="project" value="UniProtKB-EC"/>
</dbReference>
<evidence type="ECO:0000256" key="7">
    <source>
        <dbReference type="ARBA" id="ARBA00022723"/>
    </source>
</evidence>
<evidence type="ECO:0000256" key="1">
    <source>
        <dbReference type="ARBA" id="ARBA00004141"/>
    </source>
</evidence>
<dbReference type="Proteomes" id="UP000314981">
    <property type="component" value="Chromosome 9"/>
</dbReference>
<evidence type="ECO:0000256" key="15">
    <source>
        <dbReference type="ARBA" id="ARBA00048209"/>
    </source>
</evidence>
<feature type="compositionally biased region" description="Low complexity" evidence="18">
    <location>
        <begin position="129"/>
        <end position="139"/>
    </location>
</feature>
<keyword evidence="9" id="KW-0460">Magnesium</keyword>
<feature type="region of interest" description="Disordered" evidence="18">
    <location>
        <begin position="17"/>
        <end position="184"/>
    </location>
</feature>
<feature type="transmembrane region" description="Helical" evidence="19">
    <location>
        <begin position="513"/>
        <end position="537"/>
    </location>
</feature>
<dbReference type="Ensembl" id="ENSBIXT00000020161.1">
    <property type="protein sequence ID" value="ENSBIXP00000011024.1"/>
    <property type="gene ID" value="ENSBIXG00000016399.1"/>
</dbReference>
<evidence type="ECO:0000256" key="5">
    <source>
        <dbReference type="ARBA" id="ARBA00012369"/>
    </source>
</evidence>
<dbReference type="AlphaFoldDB" id="A0A4W2CXG2"/>
<dbReference type="EC" id="3.1.4.12" evidence="5"/>
<comment type="pathway">
    <text evidence="2">Lipid metabolism; sphingolipid metabolism.</text>
</comment>
<evidence type="ECO:0000256" key="4">
    <source>
        <dbReference type="ARBA" id="ARBA00006335"/>
    </source>
</evidence>
<evidence type="ECO:0000256" key="11">
    <source>
        <dbReference type="ARBA" id="ARBA00022989"/>
    </source>
</evidence>
<keyword evidence="22" id="KW-1185">Reference proteome</keyword>
<comment type="catalytic activity">
    <reaction evidence="15">
        <text>1-hexadecanoyl-sn-glycero-3-phosphocholine + H2O = 1-hexadecanoyl-sn-glycerol + phosphocholine + H(+)</text>
        <dbReference type="Rhea" id="RHEA:41119"/>
        <dbReference type="ChEBI" id="CHEBI:15377"/>
        <dbReference type="ChEBI" id="CHEBI:15378"/>
        <dbReference type="ChEBI" id="CHEBI:72998"/>
        <dbReference type="ChEBI" id="CHEBI:75542"/>
        <dbReference type="ChEBI" id="CHEBI:295975"/>
    </reaction>
    <physiologicalReaction direction="left-to-right" evidence="15">
        <dbReference type="Rhea" id="RHEA:41120"/>
    </physiologicalReaction>
</comment>
<comment type="pathway">
    <text evidence="3">Sphingolipid metabolism.</text>
</comment>
<feature type="compositionally biased region" description="Low complexity" evidence="18">
    <location>
        <begin position="55"/>
        <end position="65"/>
    </location>
</feature>
<comment type="catalytic activity">
    <reaction evidence="14">
        <text>a sphingosylphosphocholine + H2O = a sphingoid base + phosphocholine + H(+)</text>
        <dbReference type="Rhea" id="RHEA:45296"/>
        <dbReference type="ChEBI" id="CHEBI:15377"/>
        <dbReference type="ChEBI" id="CHEBI:15378"/>
        <dbReference type="ChEBI" id="CHEBI:84410"/>
        <dbReference type="ChEBI" id="CHEBI:85171"/>
        <dbReference type="ChEBI" id="CHEBI:295975"/>
    </reaction>
    <physiologicalReaction direction="left-to-right" evidence="14">
        <dbReference type="Rhea" id="RHEA:45297"/>
    </physiologicalReaction>
</comment>
<evidence type="ECO:0000313" key="22">
    <source>
        <dbReference type="Proteomes" id="UP000314981"/>
    </source>
</evidence>